<dbReference type="Proteomes" id="UP001153461">
    <property type="component" value="Unassembled WGS sequence"/>
</dbReference>
<reference evidence="1" key="1">
    <citation type="submission" date="2021-07" db="EMBL/GenBank/DDBJ databases">
        <authorList>
            <person name="Branca A.L. A."/>
        </authorList>
    </citation>
    <scope>NUCLEOTIDE SEQUENCE</scope>
</reference>
<name>A0A9W4IT65_PENNA</name>
<organism evidence="1 2">
    <name type="scientific">Penicillium nalgiovense</name>
    <dbReference type="NCBI Taxonomy" id="60175"/>
    <lineage>
        <taxon>Eukaryota</taxon>
        <taxon>Fungi</taxon>
        <taxon>Dikarya</taxon>
        <taxon>Ascomycota</taxon>
        <taxon>Pezizomycotina</taxon>
        <taxon>Eurotiomycetes</taxon>
        <taxon>Eurotiomycetidae</taxon>
        <taxon>Eurotiales</taxon>
        <taxon>Aspergillaceae</taxon>
        <taxon>Penicillium</taxon>
    </lineage>
</organism>
<accession>A0A9W4IT65</accession>
<comment type="caution">
    <text evidence="1">The sequence shown here is derived from an EMBL/GenBank/DDBJ whole genome shotgun (WGS) entry which is preliminary data.</text>
</comment>
<evidence type="ECO:0000313" key="2">
    <source>
        <dbReference type="Proteomes" id="UP001153461"/>
    </source>
</evidence>
<dbReference type="EMBL" id="CAJVNV010000646">
    <property type="protein sequence ID" value="CAG8338546.1"/>
    <property type="molecule type" value="Genomic_DNA"/>
</dbReference>
<protein>
    <submittedName>
        <fullName evidence="1">Uncharacterized protein</fullName>
    </submittedName>
</protein>
<dbReference type="OrthoDB" id="10549842at2759"/>
<dbReference type="AlphaFoldDB" id="A0A9W4IT65"/>
<proteinExistence type="predicted"/>
<gene>
    <name evidence="1" type="ORF">PNAL_LOCUS10779</name>
</gene>
<evidence type="ECO:0000313" key="1">
    <source>
        <dbReference type="EMBL" id="CAG8338546.1"/>
    </source>
</evidence>
<sequence>MHRVLIENCAGRQGCCSRGCGCCYTRKINSTRKLGVGHCTFGCGCCRRFRGFDISEEDMKSLKEECRKEVGELIRHRITRVSIWGLVGDSFDRPFDMIDP</sequence>